<dbReference type="InterPro" id="IPR017441">
    <property type="entry name" value="Protein_kinase_ATP_BS"/>
</dbReference>
<sequence length="402" mass="44821">MENEYNRRGSVAHAPSRGYFDQLENTDDLYLKKRSRMRRWLCCSCQAEESYQAHENEHLKAPKDHTDGNHRNSRVAAPVKPEVQKSPPPIEVPALSLEELKEKTDNFGSKALIGEGSYGRVYYASLNNGKAVAVKKLDVSTESESNVEFLTQVSMVSRLKHDNFVELQGYCVEGNLRVLAYEFATMGSLHDILHGRKGVQGAQPGPVLDWMQRVRIAVDAARGLEYLHEKVQPSIIHRDIRSSNVLLFEDFKAKIADFNLSNQAPDMAARLHSTRVLGTFGYHAPEYAMTGQLTQKSDVYSFGVVLLELLTGRKPVDHTMPRGQQSLVTWATPRLSEDKVKQCVDPKLKGEYPPKAVAKLAAVAALCVQYESEFRPNMSIVVKALQPLLKAPVPAPAPAPET</sequence>
<keyword evidence="3" id="KW-0808">Transferase</keyword>
<evidence type="ECO:0000313" key="12">
    <source>
        <dbReference type="Proteomes" id="UP000327439"/>
    </source>
</evidence>
<evidence type="ECO:0000256" key="3">
    <source>
        <dbReference type="ARBA" id="ARBA00022679"/>
    </source>
</evidence>
<dbReference type="OrthoDB" id="4062651at2759"/>
<protein>
    <recommendedName>
        <fullName evidence="1">non-specific protein-tyrosine kinase</fullName>
        <ecNumber evidence="1">2.7.10.2</ecNumber>
    </recommendedName>
</protein>
<evidence type="ECO:0000256" key="4">
    <source>
        <dbReference type="ARBA" id="ARBA00022741"/>
    </source>
</evidence>
<dbReference type="FunFam" id="1.10.510.10:FF:000103">
    <property type="entry name" value="PTI1-like tyrosine-protein kinase 3"/>
    <property type="match status" value="1"/>
</dbReference>
<dbReference type="PANTHER" id="PTHR47983">
    <property type="entry name" value="PTO-INTERACTING PROTEIN 1-LIKE"/>
    <property type="match status" value="1"/>
</dbReference>
<dbReference type="InterPro" id="IPR020635">
    <property type="entry name" value="Tyr_kinase_cat_dom"/>
</dbReference>
<gene>
    <name evidence="11" type="ORF">ES319_A02G017000v1</name>
</gene>
<keyword evidence="6 9" id="KW-0067">ATP-binding</keyword>
<dbReference type="PANTHER" id="PTHR47983:SF7">
    <property type="entry name" value="PROTEIN KINASE SUPERFAMILY PROTEIN"/>
    <property type="match status" value="1"/>
</dbReference>
<accession>A0A5J5WI69</accession>
<dbReference type="Gene3D" id="3.30.200.20">
    <property type="entry name" value="Phosphorylase Kinase, domain 1"/>
    <property type="match status" value="1"/>
</dbReference>
<evidence type="ECO:0000313" key="11">
    <source>
        <dbReference type="EMBL" id="KAB2092258.1"/>
    </source>
</evidence>
<evidence type="ECO:0000256" key="7">
    <source>
        <dbReference type="ARBA" id="ARBA00023137"/>
    </source>
</evidence>
<dbReference type="GO" id="GO:0019901">
    <property type="term" value="F:protein kinase binding"/>
    <property type="evidence" value="ECO:0007669"/>
    <property type="project" value="UniProtKB-ARBA"/>
</dbReference>
<dbReference type="EC" id="2.7.10.2" evidence="1"/>
<dbReference type="InterPro" id="IPR052101">
    <property type="entry name" value="Plant_StressResp_Kinase"/>
</dbReference>
<keyword evidence="7" id="KW-0829">Tyrosine-protein kinase</keyword>
<dbReference type="Proteomes" id="UP000327439">
    <property type="component" value="Chromosome A02"/>
</dbReference>
<dbReference type="SMR" id="A0A5J5WI69"/>
<dbReference type="EMBL" id="CM018203">
    <property type="protein sequence ID" value="KAB2092258.1"/>
    <property type="molecule type" value="Genomic_DNA"/>
</dbReference>
<dbReference type="InterPro" id="IPR011009">
    <property type="entry name" value="Kinase-like_dom_sf"/>
</dbReference>
<feature type="domain" description="Protein kinase" evidence="10">
    <location>
        <begin position="107"/>
        <end position="389"/>
    </location>
</feature>
<keyword evidence="2" id="KW-0597">Phosphoprotein</keyword>
<keyword evidence="5" id="KW-0418">Kinase</keyword>
<dbReference type="PROSITE" id="PS00107">
    <property type="entry name" value="PROTEIN_KINASE_ATP"/>
    <property type="match status" value="1"/>
</dbReference>
<dbReference type="InterPro" id="IPR008266">
    <property type="entry name" value="Tyr_kinase_AS"/>
</dbReference>
<dbReference type="PROSITE" id="PS00109">
    <property type="entry name" value="PROTEIN_KINASE_TYR"/>
    <property type="match status" value="1"/>
</dbReference>
<dbReference type="GO" id="GO:0005524">
    <property type="term" value="F:ATP binding"/>
    <property type="evidence" value="ECO:0007669"/>
    <property type="project" value="UniProtKB-UniRule"/>
</dbReference>
<evidence type="ECO:0000256" key="9">
    <source>
        <dbReference type="PROSITE-ProRule" id="PRU10141"/>
    </source>
</evidence>
<evidence type="ECO:0000256" key="1">
    <source>
        <dbReference type="ARBA" id="ARBA00011903"/>
    </source>
</evidence>
<keyword evidence="12" id="KW-1185">Reference proteome</keyword>
<dbReference type="SMART" id="SM00219">
    <property type="entry name" value="TyrKc"/>
    <property type="match status" value="1"/>
</dbReference>
<dbReference type="Gene3D" id="1.10.510.10">
    <property type="entry name" value="Transferase(Phosphotransferase) domain 1"/>
    <property type="match status" value="1"/>
</dbReference>
<name>A0A5J5WI69_GOSBA</name>
<dbReference type="FunFam" id="3.30.200.20:FF:000182">
    <property type="entry name" value="PTI1-like tyrosine-protein kinase 3"/>
    <property type="match status" value="1"/>
</dbReference>
<comment type="subunit">
    <text evidence="8">Interacts with OXI1.</text>
</comment>
<dbReference type="InterPro" id="IPR001245">
    <property type="entry name" value="Ser-Thr/Tyr_kinase_cat_dom"/>
</dbReference>
<dbReference type="GO" id="GO:0004715">
    <property type="term" value="F:non-membrane spanning protein tyrosine kinase activity"/>
    <property type="evidence" value="ECO:0007669"/>
    <property type="project" value="UniProtKB-EC"/>
</dbReference>
<evidence type="ECO:0000256" key="2">
    <source>
        <dbReference type="ARBA" id="ARBA00022553"/>
    </source>
</evidence>
<dbReference type="InterPro" id="IPR000719">
    <property type="entry name" value="Prot_kinase_dom"/>
</dbReference>
<organism evidence="11 12">
    <name type="scientific">Gossypium barbadense</name>
    <name type="common">Sea Island cotton</name>
    <name type="synonym">Hibiscus barbadensis</name>
    <dbReference type="NCBI Taxonomy" id="3634"/>
    <lineage>
        <taxon>Eukaryota</taxon>
        <taxon>Viridiplantae</taxon>
        <taxon>Streptophyta</taxon>
        <taxon>Embryophyta</taxon>
        <taxon>Tracheophyta</taxon>
        <taxon>Spermatophyta</taxon>
        <taxon>Magnoliopsida</taxon>
        <taxon>eudicotyledons</taxon>
        <taxon>Gunneridae</taxon>
        <taxon>Pentapetalae</taxon>
        <taxon>rosids</taxon>
        <taxon>malvids</taxon>
        <taxon>Malvales</taxon>
        <taxon>Malvaceae</taxon>
        <taxon>Malvoideae</taxon>
        <taxon>Gossypium</taxon>
    </lineage>
</organism>
<feature type="binding site" evidence="9">
    <location>
        <position position="136"/>
    </location>
    <ligand>
        <name>ATP</name>
        <dbReference type="ChEBI" id="CHEBI:30616"/>
    </ligand>
</feature>
<evidence type="ECO:0000259" key="10">
    <source>
        <dbReference type="PROSITE" id="PS50011"/>
    </source>
</evidence>
<dbReference type="Pfam" id="PF07714">
    <property type="entry name" value="PK_Tyr_Ser-Thr"/>
    <property type="match status" value="1"/>
</dbReference>
<dbReference type="AlphaFoldDB" id="A0A5J5WI69"/>
<keyword evidence="4 9" id="KW-0547">Nucleotide-binding</keyword>
<evidence type="ECO:0000256" key="5">
    <source>
        <dbReference type="ARBA" id="ARBA00022777"/>
    </source>
</evidence>
<proteinExistence type="predicted"/>
<dbReference type="SUPFAM" id="SSF56112">
    <property type="entry name" value="Protein kinase-like (PK-like)"/>
    <property type="match status" value="1"/>
</dbReference>
<reference evidence="12" key="1">
    <citation type="journal article" date="2020" name="Nat. Genet.">
        <title>Genomic diversifications of five Gossypium allopolyploid species and their impact on cotton improvement.</title>
        <authorList>
            <person name="Chen Z.J."/>
            <person name="Sreedasyam A."/>
            <person name="Ando A."/>
            <person name="Song Q."/>
            <person name="De Santiago L.M."/>
            <person name="Hulse-Kemp A.M."/>
            <person name="Ding M."/>
            <person name="Ye W."/>
            <person name="Kirkbride R.C."/>
            <person name="Jenkins J."/>
            <person name="Plott C."/>
            <person name="Lovell J."/>
            <person name="Lin Y.M."/>
            <person name="Vaughn R."/>
            <person name="Liu B."/>
            <person name="Simpson S."/>
            <person name="Scheffler B.E."/>
            <person name="Wen L."/>
            <person name="Saski C.A."/>
            <person name="Grover C.E."/>
            <person name="Hu G."/>
            <person name="Conover J.L."/>
            <person name="Carlson J.W."/>
            <person name="Shu S."/>
            <person name="Boston L.B."/>
            <person name="Williams M."/>
            <person name="Peterson D.G."/>
            <person name="McGee K."/>
            <person name="Jones D.C."/>
            <person name="Wendel J.F."/>
            <person name="Stelly D.M."/>
            <person name="Grimwood J."/>
            <person name="Schmutz J."/>
        </authorList>
    </citation>
    <scope>NUCLEOTIDE SEQUENCE [LARGE SCALE GENOMIC DNA]</scope>
    <source>
        <strain evidence="12">cv. 3-79</strain>
    </source>
</reference>
<evidence type="ECO:0000256" key="8">
    <source>
        <dbReference type="ARBA" id="ARBA00065725"/>
    </source>
</evidence>
<evidence type="ECO:0000256" key="6">
    <source>
        <dbReference type="ARBA" id="ARBA00022840"/>
    </source>
</evidence>
<dbReference type="PROSITE" id="PS50011">
    <property type="entry name" value="PROTEIN_KINASE_DOM"/>
    <property type="match status" value="1"/>
</dbReference>